<reference evidence="2 3" key="1">
    <citation type="submission" date="2017-11" db="EMBL/GenBank/DDBJ databases">
        <title>Genomic Encyclopedia of Archaeal and Bacterial Type Strains, Phase II (KMG-II): From Individual Species to Whole Genera.</title>
        <authorList>
            <person name="Goeker M."/>
        </authorList>
    </citation>
    <scope>NUCLEOTIDE SEQUENCE [LARGE SCALE GENOMIC DNA]</scope>
    <source>
        <strain evidence="2 3">DSM 22413</strain>
    </source>
</reference>
<dbReference type="InterPro" id="IPR000600">
    <property type="entry name" value="ROK"/>
</dbReference>
<evidence type="ECO:0000313" key="2">
    <source>
        <dbReference type="EMBL" id="PJI94893.1"/>
    </source>
</evidence>
<dbReference type="GO" id="GO:0016301">
    <property type="term" value="F:kinase activity"/>
    <property type="evidence" value="ECO:0007669"/>
    <property type="project" value="UniProtKB-KW"/>
</dbReference>
<proteinExistence type="inferred from homology"/>
<evidence type="ECO:0000313" key="3">
    <source>
        <dbReference type="Proteomes" id="UP000231586"/>
    </source>
</evidence>
<dbReference type="InterPro" id="IPR043129">
    <property type="entry name" value="ATPase_NBD"/>
</dbReference>
<dbReference type="Pfam" id="PF00480">
    <property type="entry name" value="ROK"/>
    <property type="match status" value="1"/>
</dbReference>
<accession>A0A2M8WVE5</accession>
<comment type="caution">
    <text evidence="2">The sequence shown here is derived from an EMBL/GenBank/DDBJ whole genome shotgun (WGS) entry which is preliminary data.</text>
</comment>
<organism evidence="2 3">
    <name type="scientific">Luteimicrobium subarcticum</name>
    <dbReference type="NCBI Taxonomy" id="620910"/>
    <lineage>
        <taxon>Bacteria</taxon>
        <taxon>Bacillati</taxon>
        <taxon>Actinomycetota</taxon>
        <taxon>Actinomycetes</taxon>
        <taxon>Micrococcales</taxon>
        <taxon>Luteimicrobium</taxon>
    </lineage>
</organism>
<dbReference type="Proteomes" id="UP000231586">
    <property type="component" value="Unassembled WGS sequence"/>
</dbReference>
<sequence length="255" mass="27160">MRSDDATTTLSVDCGGGHLKAAVLDVSGTQRAEPVRVPTPYPLPPEKLVETIAGIAGSLPDADRVTVGMPGMIRRGVVVHTPHYVCPRGPRTPVSADLVAQWRSFDMQGAVAARLGLPALVLNDAEVHGAGVIAASGLELVLTLGTGLGSSLFLGGSLSPHLEWSHLPRGRSTYDEYIGEPERRRLGSALWSRRVVRVVDGLRPVVWWDRLYLGGGNSRRITPNALTRLGDDVVVVPNSAALVGGARAWSLPRHE</sequence>
<keyword evidence="2" id="KW-0418">Kinase</keyword>
<dbReference type="RefSeq" id="WP_100348838.1">
    <property type="nucleotide sequence ID" value="NZ_PGTZ01000006.1"/>
</dbReference>
<keyword evidence="3" id="KW-1185">Reference proteome</keyword>
<keyword evidence="2" id="KW-0808">Transferase</keyword>
<dbReference type="AlphaFoldDB" id="A0A2M8WVE5"/>
<comment type="similarity">
    <text evidence="1">Belongs to the ROK (NagC/XylR) family.</text>
</comment>
<gene>
    <name evidence="2" type="ORF">CLV34_0741</name>
</gene>
<dbReference type="Gene3D" id="3.30.420.40">
    <property type="match status" value="2"/>
</dbReference>
<name>A0A2M8WVE5_9MICO</name>
<protein>
    <submittedName>
        <fullName evidence="2">Polyphosphate glucokinase</fullName>
    </submittedName>
</protein>
<dbReference type="OrthoDB" id="849313at2"/>
<evidence type="ECO:0000256" key="1">
    <source>
        <dbReference type="ARBA" id="ARBA00006479"/>
    </source>
</evidence>
<dbReference type="EMBL" id="PGTZ01000006">
    <property type="protein sequence ID" value="PJI94893.1"/>
    <property type="molecule type" value="Genomic_DNA"/>
</dbReference>
<dbReference type="SUPFAM" id="SSF53067">
    <property type="entry name" value="Actin-like ATPase domain"/>
    <property type="match status" value="1"/>
</dbReference>